<dbReference type="Proteomes" id="UP000610760">
    <property type="component" value="Unassembled WGS sequence"/>
</dbReference>
<gene>
    <name evidence="2" type="ORF">H8710_03790</name>
</gene>
<evidence type="ECO:0000256" key="1">
    <source>
        <dbReference type="SAM" id="Phobius"/>
    </source>
</evidence>
<evidence type="ECO:0000313" key="3">
    <source>
        <dbReference type="Proteomes" id="UP000610760"/>
    </source>
</evidence>
<dbReference type="RefSeq" id="WP_249294071.1">
    <property type="nucleotide sequence ID" value="NZ_JACRSV010000001.1"/>
</dbReference>
<keyword evidence="1" id="KW-0812">Transmembrane</keyword>
<comment type="caution">
    <text evidence="2">The sequence shown here is derived from an EMBL/GenBank/DDBJ whole genome shotgun (WGS) entry which is preliminary data.</text>
</comment>
<accession>A0A926I6V3</accession>
<keyword evidence="1" id="KW-0472">Membrane</keyword>
<dbReference type="AlphaFoldDB" id="A0A926I6V3"/>
<keyword evidence="1" id="KW-1133">Transmembrane helix</keyword>
<reference evidence="2" key="1">
    <citation type="submission" date="2020-08" db="EMBL/GenBank/DDBJ databases">
        <title>Genome public.</title>
        <authorList>
            <person name="Liu C."/>
            <person name="Sun Q."/>
        </authorList>
    </citation>
    <scope>NUCLEOTIDE SEQUENCE</scope>
    <source>
        <strain evidence="2">NSJ-33</strain>
    </source>
</reference>
<sequence>MSKRKRQRPQNKKTTKPKIDVRTILISGLIDLIVGAILILIDKLLH</sequence>
<dbReference type="EMBL" id="JACRSV010000001">
    <property type="protein sequence ID" value="MBC8559187.1"/>
    <property type="molecule type" value="Genomic_DNA"/>
</dbReference>
<proteinExistence type="predicted"/>
<keyword evidence="3" id="KW-1185">Reference proteome</keyword>
<name>A0A926I6V3_9FIRM</name>
<organism evidence="2 3">
    <name type="scientific">Fumia xinanensis</name>
    <dbReference type="NCBI Taxonomy" id="2763659"/>
    <lineage>
        <taxon>Bacteria</taxon>
        <taxon>Bacillati</taxon>
        <taxon>Bacillota</taxon>
        <taxon>Clostridia</taxon>
        <taxon>Eubacteriales</taxon>
        <taxon>Oscillospiraceae</taxon>
        <taxon>Fumia</taxon>
    </lineage>
</organism>
<protein>
    <submittedName>
        <fullName evidence="2">Uncharacterized protein</fullName>
    </submittedName>
</protein>
<evidence type="ECO:0000313" key="2">
    <source>
        <dbReference type="EMBL" id="MBC8559187.1"/>
    </source>
</evidence>
<feature type="transmembrane region" description="Helical" evidence="1">
    <location>
        <begin position="21"/>
        <end position="41"/>
    </location>
</feature>